<evidence type="ECO:0000313" key="2">
    <source>
        <dbReference type="EMBL" id="GAI05257.1"/>
    </source>
</evidence>
<evidence type="ECO:0000256" key="1">
    <source>
        <dbReference type="SAM" id="MobiDB-lite"/>
    </source>
</evidence>
<proteinExistence type="predicted"/>
<name>X1KDZ0_9ZZZZ</name>
<protein>
    <submittedName>
        <fullName evidence="2">Uncharacterized protein</fullName>
    </submittedName>
</protein>
<dbReference type="AlphaFoldDB" id="X1KDZ0"/>
<organism evidence="2">
    <name type="scientific">marine sediment metagenome</name>
    <dbReference type="NCBI Taxonomy" id="412755"/>
    <lineage>
        <taxon>unclassified sequences</taxon>
        <taxon>metagenomes</taxon>
        <taxon>ecological metagenomes</taxon>
    </lineage>
</organism>
<gene>
    <name evidence="2" type="ORF">S06H3_07996</name>
</gene>
<comment type="caution">
    <text evidence="2">The sequence shown here is derived from an EMBL/GenBank/DDBJ whole genome shotgun (WGS) entry which is preliminary data.</text>
</comment>
<sequence>MGIKYPHNENMKAELSQIPVNERRTGSLTHTGSKSVDTLWAQLRRLKAQVDSLELAASTARRDINRIDKKQYREADKTPPSSVPQQELSPALFG</sequence>
<feature type="region of interest" description="Disordered" evidence="1">
    <location>
        <begin position="67"/>
        <end position="94"/>
    </location>
</feature>
<dbReference type="EMBL" id="BARV01003311">
    <property type="protein sequence ID" value="GAI05257.1"/>
    <property type="molecule type" value="Genomic_DNA"/>
</dbReference>
<accession>X1KDZ0</accession>
<reference evidence="2" key="1">
    <citation type="journal article" date="2014" name="Front. Microbiol.">
        <title>High frequency of phylogenetically diverse reductive dehalogenase-homologous genes in deep subseafloor sedimentary metagenomes.</title>
        <authorList>
            <person name="Kawai M."/>
            <person name="Futagami T."/>
            <person name="Toyoda A."/>
            <person name="Takaki Y."/>
            <person name="Nishi S."/>
            <person name="Hori S."/>
            <person name="Arai W."/>
            <person name="Tsubouchi T."/>
            <person name="Morono Y."/>
            <person name="Uchiyama I."/>
            <person name="Ito T."/>
            <person name="Fujiyama A."/>
            <person name="Inagaki F."/>
            <person name="Takami H."/>
        </authorList>
    </citation>
    <scope>NUCLEOTIDE SEQUENCE</scope>
    <source>
        <strain evidence="2">Expedition CK06-06</strain>
    </source>
</reference>
<feature type="compositionally biased region" description="Basic and acidic residues" evidence="1">
    <location>
        <begin position="67"/>
        <end position="77"/>
    </location>
</feature>
<feature type="compositionally biased region" description="Polar residues" evidence="1">
    <location>
        <begin position="79"/>
        <end position="88"/>
    </location>
</feature>